<sequence length="387" mass="43811">MWDALRLINPFQGNGYTPLGNYSLPSSHRIGTYLKITTAVSIVVLLAFLLHPLSAAESYGLLLYHHRNAIPSIVHYVYIKKEQDSVIDFPFAHFLTLYASVLYIWPSRIFIHSDYNASEIAEAAATGSPWTRKVLNFSDIVQWNHVQAPEFAGPNENTRISAIQHKSDFIRWEQIVKTGGIYMDWDVVPLRPLTPLLNAGFAFIAGRQYGGKDEGGQINGTINNGAFMTRPNSAMARIMLREQTAGFNGAWEYNLQFLTSLAERLVSIPGEVLICDRNAFAPTHWFFESKDALFLPNDGLPSPEPKRINSTNPLVLYDNMVANRRNRRGWEMDFSATYMLHAFGQGQYNEWITPKKILERKSNYGIATWAIVKRMVEEGVVTGEEDD</sequence>
<dbReference type="RefSeq" id="XP_033690203.1">
    <property type="nucleotide sequence ID" value="XM_033820002.1"/>
</dbReference>
<dbReference type="InterPro" id="IPR029044">
    <property type="entry name" value="Nucleotide-diphossugar_trans"/>
</dbReference>
<protein>
    <recommendedName>
        <fullName evidence="4">Glycosyltransferase family 32 protein</fullName>
    </recommendedName>
</protein>
<dbReference type="AlphaFoldDB" id="A0A6A6IXI2"/>
<proteinExistence type="inferred from homology"/>
<dbReference type="PANTHER" id="PTHR46830:SF2">
    <property type="entry name" value="ALPHA-1,4-N-ACETYLGLUCOSAMINYLTRANSFERASE"/>
    <property type="match status" value="1"/>
</dbReference>
<dbReference type="GeneID" id="54573332"/>
<organism evidence="2 3">
    <name type="scientific">Trematosphaeria pertusa</name>
    <dbReference type="NCBI Taxonomy" id="390896"/>
    <lineage>
        <taxon>Eukaryota</taxon>
        <taxon>Fungi</taxon>
        <taxon>Dikarya</taxon>
        <taxon>Ascomycota</taxon>
        <taxon>Pezizomycotina</taxon>
        <taxon>Dothideomycetes</taxon>
        <taxon>Pleosporomycetidae</taxon>
        <taxon>Pleosporales</taxon>
        <taxon>Massarineae</taxon>
        <taxon>Trematosphaeriaceae</taxon>
        <taxon>Trematosphaeria</taxon>
    </lineage>
</organism>
<gene>
    <name evidence="2" type="ORF">BU26DRAFT_152148</name>
</gene>
<evidence type="ECO:0008006" key="4">
    <source>
        <dbReference type="Google" id="ProtNLM"/>
    </source>
</evidence>
<evidence type="ECO:0000313" key="3">
    <source>
        <dbReference type="Proteomes" id="UP000800094"/>
    </source>
</evidence>
<dbReference type="Pfam" id="PF04488">
    <property type="entry name" value="Gly_transf_sug"/>
    <property type="match status" value="1"/>
</dbReference>
<evidence type="ECO:0000313" key="2">
    <source>
        <dbReference type="EMBL" id="KAF2255199.1"/>
    </source>
</evidence>
<dbReference type="SUPFAM" id="SSF53448">
    <property type="entry name" value="Nucleotide-diphospho-sugar transferases"/>
    <property type="match status" value="1"/>
</dbReference>
<keyword evidence="3" id="KW-1185">Reference proteome</keyword>
<dbReference type="EMBL" id="ML987190">
    <property type="protein sequence ID" value="KAF2255199.1"/>
    <property type="molecule type" value="Genomic_DNA"/>
</dbReference>
<dbReference type="Gene3D" id="3.90.550.20">
    <property type="match status" value="1"/>
</dbReference>
<dbReference type="OrthoDB" id="409543at2759"/>
<evidence type="ECO:0000256" key="1">
    <source>
        <dbReference type="ARBA" id="ARBA00009003"/>
    </source>
</evidence>
<dbReference type="GO" id="GO:1901135">
    <property type="term" value="P:carbohydrate derivative metabolic process"/>
    <property type="evidence" value="ECO:0007669"/>
    <property type="project" value="UniProtKB-ARBA"/>
</dbReference>
<accession>A0A6A6IXI2</accession>
<dbReference type="InterPro" id="IPR007577">
    <property type="entry name" value="GlycoTrfase_DXD_sugar-bd_CS"/>
</dbReference>
<dbReference type="PANTHER" id="PTHR46830">
    <property type="entry name" value="TRANSFERASE, PUTATIVE-RELATED"/>
    <property type="match status" value="1"/>
</dbReference>
<dbReference type="Proteomes" id="UP000800094">
    <property type="component" value="Unassembled WGS sequence"/>
</dbReference>
<reference evidence="2" key="1">
    <citation type="journal article" date="2020" name="Stud. Mycol.">
        <title>101 Dothideomycetes genomes: a test case for predicting lifestyles and emergence of pathogens.</title>
        <authorList>
            <person name="Haridas S."/>
            <person name="Albert R."/>
            <person name="Binder M."/>
            <person name="Bloem J."/>
            <person name="Labutti K."/>
            <person name="Salamov A."/>
            <person name="Andreopoulos B."/>
            <person name="Baker S."/>
            <person name="Barry K."/>
            <person name="Bills G."/>
            <person name="Bluhm B."/>
            <person name="Cannon C."/>
            <person name="Castanera R."/>
            <person name="Culley D."/>
            <person name="Daum C."/>
            <person name="Ezra D."/>
            <person name="Gonzalez J."/>
            <person name="Henrissat B."/>
            <person name="Kuo A."/>
            <person name="Liang C."/>
            <person name="Lipzen A."/>
            <person name="Lutzoni F."/>
            <person name="Magnuson J."/>
            <person name="Mondo S."/>
            <person name="Nolan M."/>
            <person name="Ohm R."/>
            <person name="Pangilinan J."/>
            <person name="Park H.-J."/>
            <person name="Ramirez L."/>
            <person name="Alfaro M."/>
            <person name="Sun H."/>
            <person name="Tritt A."/>
            <person name="Yoshinaga Y."/>
            <person name="Zwiers L.-H."/>
            <person name="Turgeon B."/>
            <person name="Goodwin S."/>
            <person name="Spatafora J."/>
            <person name="Crous P."/>
            <person name="Grigoriev I."/>
        </authorList>
    </citation>
    <scope>NUCLEOTIDE SEQUENCE</scope>
    <source>
        <strain evidence="2">CBS 122368</strain>
    </source>
</reference>
<comment type="similarity">
    <text evidence="1">Belongs to the glycosyltransferase 32 family.</text>
</comment>
<name>A0A6A6IXI2_9PLEO</name>